<dbReference type="RefSeq" id="WP_110170269.1">
    <property type="nucleotide sequence ID" value="NZ_CP015136.1"/>
</dbReference>
<evidence type="ECO:0000313" key="2">
    <source>
        <dbReference type="Proteomes" id="UP000076079"/>
    </source>
</evidence>
<dbReference type="STRING" id="1855912.LuPra_01621"/>
<dbReference type="EMBL" id="CP015136">
    <property type="protein sequence ID" value="AMY08421.1"/>
    <property type="molecule type" value="Genomic_DNA"/>
</dbReference>
<reference evidence="1 2" key="1">
    <citation type="journal article" date="2016" name="Genome Announc.">
        <title>First Complete Genome Sequence of a Subdivision 6 Acidobacterium Strain.</title>
        <authorList>
            <person name="Huang S."/>
            <person name="Vieira S."/>
            <person name="Bunk B."/>
            <person name="Riedel T."/>
            <person name="Sproer C."/>
            <person name="Overmann J."/>
        </authorList>
    </citation>
    <scope>NUCLEOTIDE SEQUENCE [LARGE SCALE GENOMIC DNA]</scope>
    <source>
        <strain evidence="2">DSM 100886 HEG_-6_39</strain>
    </source>
</reference>
<dbReference type="AlphaFoldDB" id="A0A143PIT9"/>
<dbReference type="Proteomes" id="UP000076079">
    <property type="component" value="Chromosome"/>
</dbReference>
<sequence>MAAETPIACTLSATDYRTRLAEIASLSRDALRHAERRGLTLDLRYAPEAAARVRQLVEQERTCCPFLQFDLQESAHEVRLLVTAPPAAAEAVPGLLAELTGGLR</sequence>
<proteinExistence type="predicted"/>
<evidence type="ECO:0000313" key="1">
    <source>
        <dbReference type="EMBL" id="AMY08421.1"/>
    </source>
</evidence>
<dbReference type="KEGG" id="abac:LuPra_01621"/>
<reference evidence="2" key="2">
    <citation type="submission" date="2016-04" db="EMBL/GenBank/DDBJ databases">
        <title>First Complete Genome Sequence of a Subdivision 6 Acidobacterium.</title>
        <authorList>
            <person name="Huang S."/>
            <person name="Vieira S."/>
            <person name="Bunk B."/>
            <person name="Riedel T."/>
            <person name="Sproeer C."/>
            <person name="Overmann J."/>
        </authorList>
    </citation>
    <scope>NUCLEOTIDE SEQUENCE [LARGE SCALE GENOMIC DNA]</scope>
    <source>
        <strain evidence="2">DSM 100886 HEG_-6_39</strain>
    </source>
</reference>
<organism evidence="1 2">
    <name type="scientific">Luteitalea pratensis</name>
    <dbReference type="NCBI Taxonomy" id="1855912"/>
    <lineage>
        <taxon>Bacteria</taxon>
        <taxon>Pseudomonadati</taxon>
        <taxon>Acidobacteriota</taxon>
        <taxon>Vicinamibacteria</taxon>
        <taxon>Vicinamibacterales</taxon>
        <taxon>Vicinamibacteraceae</taxon>
        <taxon>Luteitalea</taxon>
    </lineage>
</organism>
<name>A0A143PIT9_LUTPR</name>
<keyword evidence="2" id="KW-1185">Reference proteome</keyword>
<gene>
    <name evidence="1" type="ORF">LuPra_01621</name>
</gene>
<protein>
    <submittedName>
        <fullName evidence="1">Uncharacterized protein</fullName>
    </submittedName>
</protein>
<accession>A0A143PIT9</accession>
<dbReference type="OrthoDB" id="8421706at2"/>